<dbReference type="Gene3D" id="1.10.10.2220">
    <property type="match status" value="1"/>
</dbReference>
<reference evidence="6 7" key="1">
    <citation type="submission" date="2023-06" db="EMBL/GenBank/DDBJ databases">
        <title>Pelomonas sp. APW6 16S ribosomal RNA gene genome sequencing and assembly.</title>
        <authorList>
            <person name="Woo H."/>
        </authorList>
    </citation>
    <scope>NUCLEOTIDE SEQUENCE [LARGE SCALE GENOMIC DNA]</scope>
    <source>
        <strain evidence="6 7">APW6</strain>
    </source>
</reference>
<evidence type="ECO:0000259" key="5">
    <source>
        <dbReference type="Pfam" id="PF14490"/>
    </source>
</evidence>
<dbReference type="Pfam" id="PF13538">
    <property type="entry name" value="UvrD_C_2"/>
    <property type="match status" value="1"/>
</dbReference>
<dbReference type="Pfam" id="PF14490">
    <property type="entry name" value="HHH_RecD2"/>
    <property type="match status" value="1"/>
</dbReference>
<comment type="caution">
    <text evidence="6">The sequence shown here is derived from an EMBL/GenBank/DDBJ whole genome shotgun (WGS) entry which is preliminary data.</text>
</comment>
<proteinExistence type="predicted"/>
<dbReference type="RefSeq" id="WP_285984532.1">
    <property type="nucleotide sequence ID" value="NZ_JASVDS010000008.1"/>
</dbReference>
<protein>
    <submittedName>
        <fullName evidence="6">ATP-dependent RecD-like DNA helicase</fullName>
    </submittedName>
</protein>
<dbReference type="EMBL" id="JASVDS010000008">
    <property type="protein sequence ID" value="MDL5034457.1"/>
    <property type="molecule type" value="Genomic_DNA"/>
</dbReference>
<feature type="region of interest" description="Disordered" evidence="3">
    <location>
        <begin position="1"/>
        <end position="45"/>
    </location>
</feature>
<feature type="domain" description="ATP-dependent RecD2 DNA helicase-like helix-hairpin-helix" evidence="5">
    <location>
        <begin position="334"/>
        <end position="391"/>
    </location>
</feature>
<evidence type="ECO:0000313" key="7">
    <source>
        <dbReference type="Proteomes" id="UP001238603"/>
    </source>
</evidence>
<evidence type="ECO:0000256" key="1">
    <source>
        <dbReference type="ARBA" id="ARBA00022741"/>
    </source>
</evidence>
<feature type="domain" description="UvrD-like helicase C-terminal" evidence="4">
    <location>
        <begin position="832"/>
        <end position="877"/>
    </location>
</feature>
<dbReference type="InterPro" id="IPR027417">
    <property type="entry name" value="P-loop_NTPase"/>
</dbReference>
<sequence>MSESPFARLTNRARTQSSGQRPHTQPQPAPDAPVASPAAPDREELEQELQHLIEVTLETAKQREEATHAPAQIAESSAQVAESGTAATAHRSKAESLAALASLRRQGAAQARAASQAEVVGMLESVKVFNAWGIGRVWTENSEEVKITGAAVADLVTGRDYRFIGQFRDHPKHGRSLDVQVAAEYVRLNEGAILRFISQNFKGVGPKTAQKFVDNWKKTKGADALELLRQTLMREPWTVDFSEVTGRDTAFAENRDETLLNYVQRDLALRLGSLTGVKDGVIKILSKFLAESVANEARAKVRGKGQSSGHAKDEEAQVSKELFQPGQDPVQTCWARLVQDPYAPISSVPGYGFLTADAIGRSVNIPRDAEPRLAALVAHALSDYCEGYGHSFLTEHQVHTHVLRLDPTIDPKKAIALALQRGTIAVSSELDGVVRFYPFELLEAETELAEHIAEMLGSRGEALTEGKQFARNETTLHAHIQVTAKSTSSKLAEKGLNKDQVKSLAKILTSTSRLHTLTAGPGRGKTALMEVLVRLLPDKQIRFCGPTGMSAKVLSRRVAHLGCKVSTIHSMLQGADRKSFAVNGERTLEEDVLVVDEGGMPDLELFCSVFAARNPRMHIIVLGDVNQLPSIRPGQVLADLLQIPEIDHNRLHKSERNSGGILEVVEEVGKGDLKPVSRDAVMFSNGLGEASCDFRRVMGAYLDAVRRYGIENVKLMLSRRKGEVGTPGWNTTYANAVLRDVCNPNASKIPGTSFHVGDRISIRENMSLEQPARREGGEPTTERVVNGDVGRITGFEEDKGSQRKAGAQTLQLLLDDGRSITYPATAVSALALAYAQTVHSAQGSEYQEVIAVMTPGQASFINRNMLYTGVSRAQQQLKIYGDDAVLRQIARTPLPARNSALVDRVRVLLDRDDERDDHDLAPVH</sequence>
<dbReference type="SUPFAM" id="SSF52540">
    <property type="entry name" value="P-loop containing nucleoside triphosphate hydrolases"/>
    <property type="match status" value="2"/>
</dbReference>
<dbReference type="InterPro" id="IPR029493">
    <property type="entry name" value="RecD2-like_HHH"/>
</dbReference>
<dbReference type="Pfam" id="PF13604">
    <property type="entry name" value="AAA_30"/>
    <property type="match status" value="1"/>
</dbReference>
<feature type="compositionally biased region" description="Polar residues" evidence="3">
    <location>
        <begin position="12"/>
        <end position="24"/>
    </location>
</feature>
<evidence type="ECO:0000259" key="4">
    <source>
        <dbReference type="Pfam" id="PF13538"/>
    </source>
</evidence>
<dbReference type="Proteomes" id="UP001238603">
    <property type="component" value="Unassembled WGS sequence"/>
</dbReference>
<feature type="compositionally biased region" description="Polar residues" evidence="3">
    <location>
        <begin position="74"/>
        <end position="86"/>
    </location>
</feature>
<name>A0ABT7LNM0_9BURK</name>
<dbReference type="PANTHER" id="PTHR43788">
    <property type="entry name" value="DNA2/NAM7 HELICASE FAMILY MEMBER"/>
    <property type="match status" value="1"/>
</dbReference>
<dbReference type="Gene3D" id="2.30.30.940">
    <property type="match status" value="1"/>
</dbReference>
<accession>A0ABT7LNM0</accession>
<keyword evidence="2" id="KW-0067">ATP-binding</keyword>
<keyword evidence="7" id="KW-1185">Reference proteome</keyword>
<dbReference type="InterPro" id="IPR027785">
    <property type="entry name" value="UvrD-like_helicase_C"/>
</dbReference>
<dbReference type="InterPro" id="IPR050534">
    <property type="entry name" value="Coronavir_polyprotein_1ab"/>
</dbReference>
<dbReference type="CDD" id="cd18809">
    <property type="entry name" value="SF1_C_RecD"/>
    <property type="match status" value="1"/>
</dbReference>
<evidence type="ECO:0000256" key="3">
    <source>
        <dbReference type="SAM" id="MobiDB-lite"/>
    </source>
</evidence>
<feature type="region of interest" description="Disordered" evidence="3">
    <location>
        <begin position="63"/>
        <end position="89"/>
    </location>
</feature>
<dbReference type="PANTHER" id="PTHR43788:SF6">
    <property type="entry name" value="DNA HELICASE B"/>
    <property type="match status" value="1"/>
</dbReference>
<dbReference type="Gene3D" id="3.40.50.300">
    <property type="entry name" value="P-loop containing nucleotide triphosphate hydrolases"/>
    <property type="match status" value="2"/>
</dbReference>
<keyword evidence="1" id="KW-0547">Nucleotide-binding</keyword>
<dbReference type="CDD" id="cd17933">
    <property type="entry name" value="DEXSc_RecD-like"/>
    <property type="match status" value="1"/>
</dbReference>
<organism evidence="6 7">
    <name type="scientific">Roseateles subflavus</name>
    <dbReference type="NCBI Taxonomy" id="3053353"/>
    <lineage>
        <taxon>Bacteria</taxon>
        <taxon>Pseudomonadati</taxon>
        <taxon>Pseudomonadota</taxon>
        <taxon>Betaproteobacteria</taxon>
        <taxon>Burkholderiales</taxon>
        <taxon>Sphaerotilaceae</taxon>
        <taxon>Roseateles</taxon>
    </lineage>
</organism>
<evidence type="ECO:0000313" key="6">
    <source>
        <dbReference type="EMBL" id="MDL5034457.1"/>
    </source>
</evidence>
<evidence type="ECO:0000256" key="2">
    <source>
        <dbReference type="ARBA" id="ARBA00022840"/>
    </source>
</evidence>
<gene>
    <name evidence="6" type="ORF">QRD43_21315</name>
</gene>